<dbReference type="EMBL" id="JACEON010000012">
    <property type="protein sequence ID" value="MBA4612575.1"/>
    <property type="molecule type" value="Genomic_DNA"/>
</dbReference>
<sequence length="393" mass="43567">MFIIFVAHLPNNTWTLWIPARFGFSDATEIFVFCSGMASAIAFGRVFDQRGWWMGAARVSHRVWQVYWAHICQFLVIAAGLIAVQRSGYLASCCGLTQDYVASLNLVHFLDKIDTTLPGLLTLTYVPNYFDILPMYIVILMMLPLVMAASRLGRGAVFALMGLSWGLATLGYLGLPAEPWSDRVWFFNPFAWQLIFFTGFAFMRGWIPAPPVWRGLILLAVAIVVLTVPFAYFRAYQAVPLLAEMRQAIEPLWNKTHFGILRFVHFLALAYLAWVAVGSGGRYLVVDNGWGRFVKVVQKVGQQSLAVFLASLVLAQAIGILRDMAWGRGNMLAELLANLAGFAGLIAVAYVVAWYKSNPWKRGGGSGGNGTARALEASPEPSTDRRVRLERAG</sequence>
<dbReference type="PANTHER" id="PTHR38592:SF3">
    <property type="entry name" value="BLL4819 PROTEIN"/>
    <property type="match status" value="1"/>
</dbReference>
<feature type="transmembrane region" description="Helical" evidence="2">
    <location>
        <begin position="185"/>
        <end position="203"/>
    </location>
</feature>
<protein>
    <submittedName>
        <fullName evidence="3">OpgC domain-containing protein</fullName>
    </submittedName>
</protein>
<feature type="region of interest" description="Disordered" evidence="1">
    <location>
        <begin position="363"/>
        <end position="393"/>
    </location>
</feature>
<reference evidence="3 4" key="1">
    <citation type="submission" date="2020-07" db="EMBL/GenBank/DDBJ databases">
        <authorList>
            <person name="Li M."/>
        </authorList>
    </citation>
    <scope>NUCLEOTIDE SEQUENCE [LARGE SCALE GENOMIC DNA]</scope>
    <source>
        <strain evidence="3 4">DSM 23284</strain>
    </source>
</reference>
<keyword evidence="4" id="KW-1185">Reference proteome</keyword>
<evidence type="ECO:0000313" key="4">
    <source>
        <dbReference type="Proteomes" id="UP000559404"/>
    </source>
</evidence>
<evidence type="ECO:0000313" key="3">
    <source>
        <dbReference type="EMBL" id="MBA4612575.1"/>
    </source>
</evidence>
<comment type="caution">
    <text evidence="3">The sequence shown here is derived from an EMBL/GenBank/DDBJ whole genome shotgun (WGS) entry which is preliminary data.</text>
</comment>
<dbReference type="RefSeq" id="WP_181760884.1">
    <property type="nucleotide sequence ID" value="NZ_BMCR01000003.1"/>
</dbReference>
<feature type="transmembrane region" description="Helical" evidence="2">
    <location>
        <begin position="129"/>
        <end position="149"/>
    </location>
</feature>
<dbReference type="AlphaFoldDB" id="A0A838XQ22"/>
<evidence type="ECO:0000256" key="2">
    <source>
        <dbReference type="SAM" id="Phobius"/>
    </source>
</evidence>
<keyword evidence="2" id="KW-0812">Transmembrane</keyword>
<feature type="transmembrane region" description="Helical" evidence="2">
    <location>
        <begin position="30"/>
        <end position="47"/>
    </location>
</feature>
<feature type="transmembrane region" description="Helical" evidence="2">
    <location>
        <begin position="215"/>
        <end position="235"/>
    </location>
</feature>
<feature type="transmembrane region" description="Helical" evidence="2">
    <location>
        <begin position="263"/>
        <end position="285"/>
    </location>
</feature>
<keyword evidence="2" id="KW-1133">Transmembrane helix</keyword>
<feature type="transmembrane region" description="Helical" evidence="2">
    <location>
        <begin position="335"/>
        <end position="355"/>
    </location>
</feature>
<reference evidence="3 4" key="2">
    <citation type="submission" date="2020-08" db="EMBL/GenBank/DDBJ databases">
        <title>Stappia taiwanensis sp. nov., isolated from a coastal thermal spring.</title>
        <authorList>
            <person name="Kampfer P."/>
        </authorList>
    </citation>
    <scope>NUCLEOTIDE SEQUENCE [LARGE SCALE GENOMIC DNA]</scope>
    <source>
        <strain evidence="3 4">DSM 23284</strain>
    </source>
</reference>
<feature type="compositionally biased region" description="Basic and acidic residues" evidence="1">
    <location>
        <begin position="382"/>
        <end position="393"/>
    </location>
</feature>
<proteinExistence type="predicted"/>
<organism evidence="3 4">
    <name type="scientific">Stappia taiwanensis</name>
    <dbReference type="NCBI Taxonomy" id="992267"/>
    <lineage>
        <taxon>Bacteria</taxon>
        <taxon>Pseudomonadati</taxon>
        <taxon>Pseudomonadota</taxon>
        <taxon>Alphaproteobacteria</taxon>
        <taxon>Hyphomicrobiales</taxon>
        <taxon>Stappiaceae</taxon>
        <taxon>Stappia</taxon>
    </lineage>
</organism>
<evidence type="ECO:0000256" key="1">
    <source>
        <dbReference type="SAM" id="MobiDB-lite"/>
    </source>
</evidence>
<dbReference type="Pfam" id="PF10129">
    <property type="entry name" value="OpgC_C"/>
    <property type="match status" value="1"/>
</dbReference>
<gene>
    <name evidence="3" type="ORF">H1W37_12990</name>
</gene>
<feature type="transmembrane region" description="Helical" evidence="2">
    <location>
        <begin position="156"/>
        <end position="173"/>
    </location>
</feature>
<dbReference type="PANTHER" id="PTHR38592">
    <property type="entry name" value="BLL4819 PROTEIN"/>
    <property type="match status" value="1"/>
</dbReference>
<accession>A0A838XQ22</accession>
<feature type="transmembrane region" description="Helical" evidence="2">
    <location>
        <begin position="305"/>
        <end position="323"/>
    </location>
</feature>
<keyword evidence="2" id="KW-0472">Membrane</keyword>
<name>A0A838XQ22_9HYPH</name>
<dbReference type="InterPro" id="IPR014550">
    <property type="entry name" value="UCP028704_OpgC"/>
</dbReference>
<feature type="transmembrane region" description="Helical" evidence="2">
    <location>
        <begin position="67"/>
        <end position="84"/>
    </location>
</feature>
<dbReference type="Proteomes" id="UP000559404">
    <property type="component" value="Unassembled WGS sequence"/>
</dbReference>
<dbReference type="PIRSF" id="PIRSF028704">
    <property type="entry name" value="UPC028704"/>
    <property type="match status" value="1"/>
</dbReference>